<name>A0A4Y6U9K3_9PROT</name>
<reference evidence="16 17" key="1">
    <citation type="submission" date="2019-03" db="EMBL/GenBank/DDBJ databases">
        <title>The complete genome sequence of Swingsia_sp. F3b2 LMG30590(T).</title>
        <authorList>
            <person name="Chua K.-O."/>
            <person name="Chan K.-G."/>
            <person name="See-Too W.-S."/>
        </authorList>
    </citation>
    <scope>NUCLEOTIDE SEQUENCE [LARGE SCALE GENOMIC DNA]</scope>
    <source>
        <strain evidence="16 17">F3b2</strain>
    </source>
</reference>
<keyword evidence="9 12" id="KW-0255">Endonuclease</keyword>
<keyword evidence="7 12" id="KW-0540">Nuclease</keyword>
<evidence type="ECO:0000259" key="15">
    <source>
        <dbReference type="PROSITE" id="PS51975"/>
    </source>
</evidence>
<dbReference type="EMBL" id="CP038231">
    <property type="protein sequence ID" value="QDH13127.1"/>
    <property type="molecule type" value="Genomic_DNA"/>
</dbReference>
<evidence type="ECO:0000313" key="17">
    <source>
        <dbReference type="Proteomes" id="UP000318709"/>
    </source>
</evidence>
<dbReference type="Gene3D" id="3.30.420.10">
    <property type="entry name" value="Ribonuclease H-like superfamily/Ribonuclease H"/>
    <property type="match status" value="1"/>
</dbReference>
<dbReference type="GO" id="GO:0006298">
    <property type="term" value="P:mismatch repair"/>
    <property type="evidence" value="ECO:0007669"/>
    <property type="project" value="TreeGrafter"/>
</dbReference>
<dbReference type="KEGG" id="swf:E3E12_01745"/>
<evidence type="ECO:0000256" key="13">
    <source>
        <dbReference type="RuleBase" id="RU003515"/>
    </source>
</evidence>
<keyword evidence="10 12" id="KW-0378">Hydrolase</keyword>
<keyword evidence="6" id="KW-0963">Cytoplasm</keyword>
<feature type="domain" description="RNase H type-2" evidence="15">
    <location>
        <begin position="35"/>
        <end position="262"/>
    </location>
</feature>
<dbReference type="EC" id="3.1.26.4" evidence="13"/>
<evidence type="ECO:0000256" key="7">
    <source>
        <dbReference type="ARBA" id="ARBA00022722"/>
    </source>
</evidence>
<dbReference type="InterPro" id="IPR024567">
    <property type="entry name" value="RNase_HII/HIII_dom"/>
</dbReference>
<evidence type="ECO:0000256" key="11">
    <source>
        <dbReference type="ARBA" id="ARBA00023211"/>
    </source>
</evidence>
<comment type="cofactor">
    <cofactor evidence="2">
        <name>Mg(2+)</name>
        <dbReference type="ChEBI" id="CHEBI:18420"/>
    </cofactor>
</comment>
<dbReference type="OrthoDB" id="9803420at2"/>
<dbReference type="PROSITE" id="PS51975">
    <property type="entry name" value="RNASE_H_2"/>
    <property type="match status" value="1"/>
</dbReference>
<dbReference type="GO" id="GO:0032299">
    <property type="term" value="C:ribonuclease H2 complex"/>
    <property type="evidence" value="ECO:0007669"/>
    <property type="project" value="TreeGrafter"/>
</dbReference>
<evidence type="ECO:0000256" key="10">
    <source>
        <dbReference type="ARBA" id="ARBA00022801"/>
    </source>
</evidence>
<dbReference type="GO" id="GO:0046872">
    <property type="term" value="F:metal ion binding"/>
    <property type="evidence" value="ECO:0007669"/>
    <property type="project" value="UniProtKB-KW"/>
</dbReference>
<comment type="similarity">
    <text evidence="5 13">Belongs to the RNase HII family.</text>
</comment>
<organism evidence="16 17">
    <name type="scientific">Formicincola oecophyllae</name>
    <dbReference type="NCBI Taxonomy" id="2558361"/>
    <lineage>
        <taxon>Bacteria</taxon>
        <taxon>Pseudomonadati</taxon>
        <taxon>Pseudomonadota</taxon>
        <taxon>Alphaproteobacteria</taxon>
        <taxon>Acetobacterales</taxon>
        <taxon>Acetobacteraceae</taxon>
        <taxon>Formicincola</taxon>
    </lineage>
</organism>
<dbReference type="GO" id="GO:0003723">
    <property type="term" value="F:RNA binding"/>
    <property type="evidence" value="ECO:0007669"/>
    <property type="project" value="UniProtKB-UniRule"/>
</dbReference>
<comment type="function">
    <text evidence="3 13">Endonuclease that specifically degrades the RNA of RNA-DNA hybrids.</text>
</comment>
<dbReference type="InterPro" id="IPR001352">
    <property type="entry name" value="RNase_HII/HIII"/>
</dbReference>
<evidence type="ECO:0000256" key="6">
    <source>
        <dbReference type="ARBA" id="ARBA00022490"/>
    </source>
</evidence>
<dbReference type="NCBIfam" id="NF000595">
    <property type="entry name" value="PRK00015.1-3"/>
    <property type="match status" value="1"/>
</dbReference>
<keyword evidence="8 12" id="KW-0479">Metal-binding</keyword>
<evidence type="ECO:0000256" key="1">
    <source>
        <dbReference type="ARBA" id="ARBA00000077"/>
    </source>
</evidence>
<feature type="region of interest" description="Disordered" evidence="14">
    <location>
        <begin position="1"/>
        <end position="20"/>
    </location>
</feature>
<evidence type="ECO:0000256" key="2">
    <source>
        <dbReference type="ARBA" id="ARBA00001946"/>
    </source>
</evidence>
<accession>A0A4Y6U9K3</accession>
<comment type="catalytic activity">
    <reaction evidence="1 12 13">
        <text>Endonucleolytic cleavage to 5'-phosphomonoester.</text>
        <dbReference type="EC" id="3.1.26.4"/>
    </reaction>
</comment>
<dbReference type="GO" id="GO:0043137">
    <property type="term" value="P:DNA replication, removal of RNA primer"/>
    <property type="evidence" value="ECO:0007669"/>
    <property type="project" value="TreeGrafter"/>
</dbReference>
<dbReference type="Proteomes" id="UP000318709">
    <property type="component" value="Chromosome"/>
</dbReference>
<dbReference type="PANTHER" id="PTHR10954">
    <property type="entry name" value="RIBONUCLEASE H2 SUBUNIT A"/>
    <property type="match status" value="1"/>
</dbReference>
<evidence type="ECO:0000256" key="14">
    <source>
        <dbReference type="SAM" id="MobiDB-lite"/>
    </source>
</evidence>
<dbReference type="SUPFAM" id="SSF53098">
    <property type="entry name" value="Ribonuclease H-like"/>
    <property type="match status" value="1"/>
</dbReference>
<proteinExistence type="inferred from homology"/>
<protein>
    <recommendedName>
        <fullName evidence="13">Ribonuclease</fullName>
        <ecNumber evidence="13">3.1.26.4</ecNumber>
    </recommendedName>
</protein>
<dbReference type="Pfam" id="PF01351">
    <property type="entry name" value="RNase_HII"/>
    <property type="match status" value="1"/>
</dbReference>
<gene>
    <name evidence="16" type="ORF">E3E12_01745</name>
</gene>
<dbReference type="CDD" id="cd07182">
    <property type="entry name" value="RNase_HII_bacteria_HII_like"/>
    <property type="match status" value="1"/>
</dbReference>
<dbReference type="PANTHER" id="PTHR10954:SF18">
    <property type="entry name" value="RIBONUCLEASE HII"/>
    <property type="match status" value="1"/>
</dbReference>
<evidence type="ECO:0000256" key="3">
    <source>
        <dbReference type="ARBA" id="ARBA00004065"/>
    </source>
</evidence>
<evidence type="ECO:0000256" key="9">
    <source>
        <dbReference type="ARBA" id="ARBA00022759"/>
    </source>
</evidence>
<dbReference type="InterPro" id="IPR012337">
    <property type="entry name" value="RNaseH-like_sf"/>
</dbReference>
<evidence type="ECO:0000313" key="16">
    <source>
        <dbReference type="EMBL" id="QDH13127.1"/>
    </source>
</evidence>
<feature type="binding site" evidence="12">
    <location>
        <position position="42"/>
    </location>
    <ligand>
        <name>a divalent metal cation</name>
        <dbReference type="ChEBI" id="CHEBI:60240"/>
    </ligand>
</feature>
<dbReference type="InterPro" id="IPR022898">
    <property type="entry name" value="RNase_HII"/>
</dbReference>
<evidence type="ECO:0000256" key="4">
    <source>
        <dbReference type="ARBA" id="ARBA00004496"/>
    </source>
</evidence>
<dbReference type="GO" id="GO:0004523">
    <property type="term" value="F:RNA-DNA hybrid ribonuclease activity"/>
    <property type="evidence" value="ECO:0007669"/>
    <property type="project" value="UniProtKB-UniRule"/>
</dbReference>
<sequence length="271" mass="27852">MVTNSPSHRNQKKTPKAGPDLACERAAAATSLEGALIVGLDEAGRGPLAGPVVAGAVAVAPALLRGHALPPAKAALWEGILALVNDSKRMSAPKREHACALLREGARQKLLWFGVGAASVAEIGSLNIAQASYKAMGRALAALLRQAHGGLAGGNEPILGALLVDGLVAPSFAGHEQVPVTAFKGGDGRCITIAAASILAKVTRDRAMAKLARLPHCAPYGWARNAAYPTKEHLAALAQWGATAHHRPTFAPVRAALASQHSRPAKGVQPL</sequence>
<evidence type="ECO:0000256" key="8">
    <source>
        <dbReference type="ARBA" id="ARBA00022723"/>
    </source>
</evidence>
<dbReference type="InterPro" id="IPR036397">
    <property type="entry name" value="RNaseH_sf"/>
</dbReference>
<feature type="binding site" evidence="12">
    <location>
        <position position="41"/>
    </location>
    <ligand>
        <name>a divalent metal cation</name>
        <dbReference type="ChEBI" id="CHEBI:60240"/>
    </ligand>
</feature>
<dbReference type="GO" id="GO:0005737">
    <property type="term" value="C:cytoplasm"/>
    <property type="evidence" value="ECO:0007669"/>
    <property type="project" value="UniProtKB-SubCell"/>
</dbReference>
<comment type="cofactor">
    <cofactor evidence="12">
        <name>Mn(2+)</name>
        <dbReference type="ChEBI" id="CHEBI:29035"/>
    </cofactor>
    <cofactor evidence="12">
        <name>Mg(2+)</name>
        <dbReference type="ChEBI" id="CHEBI:18420"/>
    </cofactor>
    <text evidence="12">Manganese or magnesium. Binds 1 divalent metal ion per monomer in the absence of substrate. May bind a second metal ion after substrate binding.</text>
</comment>
<keyword evidence="17" id="KW-1185">Reference proteome</keyword>
<feature type="binding site" evidence="12">
    <location>
        <position position="165"/>
    </location>
    <ligand>
        <name>a divalent metal cation</name>
        <dbReference type="ChEBI" id="CHEBI:60240"/>
    </ligand>
</feature>
<evidence type="ECO:0000256" key="5">
    <source>
        <dbReference type="ARBA" id="ARBA00007383"/>
    </source>
</evidence>
<dbReference type="RefSeq" id="WP_141442785.1">
    <property type="nucleotide sequence ID" value="NZ_CP038231.1"/>
</dbReference>
<comment type="subcellular location">
    <subcellularLocation>
        <location evidence="4">Cytoplasm</location>
    </subcellularLocation>
</comment>
<dbReference type="AlphaFoldDB" id="A0A4Y6U9K3"/>
<keyword evidence="11" id="KW-0464">Manganese</keyword>
<evidence type="ECO:0000256" key="12">
    <source>
        <dbReference type="PROSITE-ProRule" id="PRU01319"/>
    </source>
</evidence>